<name>A0A0B6TN07_9CORY</name>
<reference evidence="1 2" key="1">
    <citation type="submission" date="2014-05" db="EMBL/GenBank/DDBJ databases">
        <title>Complete genome sequence of Corynebacterium marinum DSM 44953.</title>
        <authorList>
            <person name="Schaffert L."/>
            <person name="Albersmeier A."/>
            <person name="Kalinowski J."/>
            <person name="Ruckert C."/>
        </authorList>
    </citation>
    <scope>NUCLEOTIDE SEQUENCE [LARGE SCALE GENOMIC DNA]</scope>
    <source>
        <strain evidence="1 2">DSM 44953</strain>
    </source>
</reference>
<proteinExistence type="predicted"/>
<organism evidence="1 2">
    <name type="scientific">Corynebacterium marinum DSM 44953</name>
    <dbReference type="NCBI Taxonomy" id="1224162"/>
    <lineage>
        <taxon>Bacteria</taxon>
        <taxon>Bacillati</taxon>
        <taxon>Actinomycetota</taxon>
        <taxon>Actinomycetes</taxon>
        <taxon>Mycobacteriales</taxon>
        <taxon>Corynebacteriaceae</taxon>
        <taxon>Corynebacterium</taxon>
    </lineage>
</organism>
<sequence length="88" mass="9144">MTPPLTPEQLLLIADEFCAAHRVQVRDFAALVAAASVPGARIHGLAVHADPAAAGAALARAVARLEPLSGRNRDFATACEAVYVRLAT</sequence>
<dbReference type="STRING" id="1224162.B840_00045"/>
<evidence type="ECO:0000313" key="2">
    <source>
        <dbReference type="Proteomes" id="UP000031928"/>
    </source>
</evidence>
<dbReference type="AlphaFoldDB" id="A0A0B6TN07"/>
<gene>
    <name evidence="1" type="ORF">B840_00045</name>
</gene>
<protein>
    <recommendedName>
        <fullName evidence="3">TetR family transcriptional regulator</fullName>
    </recommendedName>
</protein>
<dbReference type="Proteomes" id="UP000031928">
    <property type="component" value="Chromosome"/>
</dbReference>
<evidence type="ECO:0008006" key="3">
    <source>
        <dbReference type="Google" id="ProtNLM"/>
    </source>
</evidence>
<evidence type="ECO:0000313" key="1">
    <source>
        <dbReference type="EMBL" id="AJK67654.1"/>
    </source>
</evidence>
<dbReference type="RefSeq" id="WP_042620426.1">
    <property type="nucleotide sequence ID" value="NZ_CP007790.1"/>
</dbReference>
<dbReference type="KEGG" id="cmq:B840_00045"/>
<accession>A0A0B6TN07</accession>
<dbReference type="EMBL" id="CP007790">
    <property type="protein sequence ID" value="AJK67654.1"/>
    <property type="molecule type" value="Genomic_DNA"/>
</dbReference>
<dbReference type="HOGENOM" id="CLU_181625_1_0_11"/>
<keyword evidence="2" id="KW-1185">Reference proteome</keyword>